<sequence length="48" mass="5208">MPDIDNTDIYELLRIMNSTPSKDSNVKTVKANESLIGAITGTDPRNTG</sequence>
<organism evidence="1 2">
    <name type="scientific">Mammaliicoccus vitulinus</name>
    <dbReference type="NCBI Taxonomy" id="71237"/>
    <lineage>
        <taxon>Bacteria</taxon>
        <taxon>Bacillati</taxon>
        <taxon>Bacillota</taxon>
        <taxon>Bacilli</taxon>
        <taxon>Bacillales</taxon>
        <taxon>Staphylococcaceae</taxon>
        <taxon>Mammaliicoccus</taxon>
    </lineage>
</organism>
<accession>A0ABX7HEZ8</accession>
<keyword evidence="2" id="KW-1185">Reference proteome</keyword>
<evidence type="ECO:0000313" key="1">
    <source>
        <dbReference type="EMBL" id="QRO85123.1"/>
    </source>
</evidence>
<protein>
    <submittedName>
        <fullName evidence="1">Uncharacterized protein</fullName>
    </submittedName>
</protein>
<dbReference type="Proteomes" id="UP000627155">
    <property type="component" value="Chromosome"/>
</dbReference>
<proteinExistence type="predicted"/>
<reference evidence="1 2" key="1">
    <citation type="submission" date="2021-02" db="EMBL/GenBank/DDBJ databases">
        <title>FDA dAtabase for Regulatory Grade micrObial Sequences (FDA-ARGOS): Supporting development and validation of Infectious Disease Dx tests.</title>
        <authorList>
            <person name="Sproer C."/>
            <person name="Gronow S."/>
            <person name="Severitt S."/>
            <person name="Schroder I."/>
            <person name="Tallon L."/>
            <person name="Sadzewicz L."/>
            <person name="Zhao X."/>
            <person name="Boylan J."/>
            <person name="Ott S."/>
            <person name="Bowen H."/>
            <person name="Vavikolanu K."/>
            <person name="Mehta A."/>
            <person name="Aluvathingal J."/>
            <person name="Nadendla S."/>
            <person name="Lowell S."/>
            <person name="Myers T."/>
            <person name="Yan Y."/>
            <person name="Sichtig H."/>
        </authorList>
    </citation>
    <scope>NUCLEOTIDE SEQUENCE [LARGE SCALE GENOMIC DNA]</scope>
    <source>
        <strain evidence="1 2">FDAARGOS_1207</strain>
    </source>
</reference>
<gene>
    <name evidence="1" type="ORF">I6J37_13260</name>
</gene>
<dbReference type="RefSeq" id="WP_169925688.1">
    <property type="nucleotide sequence ID" value="NZ_CAURAE010000006.1"/>
</dbReference>
<evidence type="ECO:0000313" key="2">
    <source>
        <dbReference type="Proteomes" id="UP000627155"/>
    </source>
</evidence>
<dbReference type="EMBL" id="CP069486">
    <property type="protein sequence ID" value="QRO85123.1"/>
    <property type="molecule type" value="Genomic_DNA"/>
</dbReference>
<name>A0ABX7HEZ8_9STAP</name>